<reference evidence="2 3" key="1">
    <citation type="journal article" date="2015" name="Genome Biol. Evol.">
        <title>Phylogenomic analyses indicate that early fungi evolved digesting cell walls of algal ancestors of land plants.</title>
        <authorList>
            <person name="Chang Y."/>
            <person name="Wang S."/>
            <person name="Sekimoto S."/>
            <person name="Aerts A.L."/>
            <person name="Choi C."/>
            <person name="Clum A."/>
            <person name="LaButti K.M."/>
            <person name="Lindquist E.A."/>
            <person name="Yee Ngan C."/>
            <person name="Ohm R.A."/>
            <person name="Salamov A.A."/>
            <person name="Grigoriev I.V."/>
            <person name="Spatafora J.W."/>
            <person name="Berbee M.L."/>
        </authorList>
    </citation>
    <scope>NUCLEOTIDE SEQUENCE [LARGE SCALE GENOMIC DNA]</scope>
    <source>
        <strain evidence="2 3">JEL478</strain>
    </source>
</reference>
<evidence type="ECO:0000313" key="3">
    <source>
        <dbReference type="Proteomes" id="UP000070544"/>
    </source>
</evidence>
<dbReference type="InterPro" id="IPR000383">
    <property type="entry name" value="Xaa-Pro-like_dom"/>
</dbReference>
<accession>A0A139AKE6</accession>
<protein>
    <submittedName>
        <fullName evidence="2">Alpha/beta-hydrolase</fullName>
    </submittedName>
</protein>
<dbReference type="Gene3D" id="3.40.50.1820">
    <property type="entry name" value="alpha/beta hydrolase"/>
    <property type="match status" value="1"/>
</dbReference>
<dbReference type="STRING" id="1344416.A0A139AKE6"/>
<sequence length="263" mass="28060">MSDFHFQTFDTPVAIPSQYTKDLTLESRVHTGSGHRGRICVVVCHPYGPMGGDLNSNVVVTLTRFFATRGFSTARFNFRGVGGSGGETSKGGDAEEGDLKSVCAALAKEGLVDGWKAVEKFVVIGYSYGAAIAASTLPTLSTILPSHLASPILALITISYPYTVLPSITLYQGFLALQNAQKVDVPKLLITGGEDGFTSAEEHGKWVGTLRDPKREVVVEGADHFWVGLEQELEAVVARWLAETVKGFEGVAGPDKLGDGARL</sequence>
<dbReference type="SUPFAM" id="SSF53474">
    <property type="entry name" value="alpha/beta-Hydrolases"/>
    <property type="match status" value="1"/>
</dbReference>
<dbReference type="Pfam" id="PF02129">
    <property type="entry name" value="Peptidase_S15"/>
    <property type="match status" value="1"/>
</dbReference>
<organism evidence="2 3">
    <name type="scientific">Gonapodya prolifera (strain JEL478)</name>
    <name type="common">Monoblepharis prolifera</name>
    <dbReference type="NCBI Taxonomy" id="1344416"/>
    <lineage>
        <taxon>Eukaryota</taxon>
        <taxon>Fungi</taxon>
        <taxon>Fungi incertae sedis</taxon>
        <taxon>Chytridiomycota</taxon>
        <taxon>Chytridiomycota incertae sedis</taxon>
        <taxon>Monoblepharidomycetes</taxon>
        <taxon>Monoblepharidales</taxon>
        <taxon>Gonapodyaceae</taxon>
        <taxon>Gonapodya</taxon>
    </lineage>
</organism>
<proteinExistence type="predicted"/>
<evidence type="ECO:0000313" key="2">
    <source>
        <dbReference type="EMBL" id="KXS17250.1"/>
    </source>
</evidence>
<dbReference type="GO" id="GO:0016787">
    <property type="term" value="F:hydrolase activity"/>
    <property type="evidence" value="ECO:0007669"/>
    <property type="project" value="UniProtKB-KW"/>
</dbReference>
<gene>
    <name evidence="2" type="ORF">M427DRAFT_133681</name>
</gene>
<dbReference type="OrthoDB" id="10260961at2759"/>
<dbReference type="InterPro" id="IPR029058">
    <property type="entry name" value="AB_hydrolase_fold"/>
</dbReference>
<name>A0A139AKE6_GONPJ</name>
<evidence type="ECO:0000259" key="1">
    <source>
        <dbReference type="Pfam" id="PF02129"/>
    </source>
</evidence>
<dbReference type="PANTHER" id="PTHR42103">
    <property type="entry name" value="ALPHA/BETA-HYDROLASES SUPERFAMILY PROTEIN"/>
    <property type="match status" value="1"/>
</dbReference>
<keyword evidence="3" id="KW-1185">Reference proteome</keyword>
<dbReference type="OMA" id="ATHKVPH"/>
<dbReference type="Proteomes" id="UP000070544">
    <property type="component" value="Unassembled WGS sequence"/>
</dbReference>
<dbReference type="AlphaFoldDB" id="A0A139AKE6"/>
<feature type="domain" description="Xaa-Pro dipeptidyl-peptidase-like" evidence="1">
    <location>
        <begin position="41"/>
        <end position="141"/>
    </location>
</feature>
<dbReference type="PANTHER" id="PTHR42103:SF2">
    <property type="entry name" value="AB HYDROLASE-1 DOMAIN-CONTAINING PROTEIN"/>
    <property type="match status" value="1"/>
</dbReference>
<keyword evidence="2" id="KW-0378">Hydrolase</keyword>
<dbReference type="EMBL" id="KQ965748">
    <property type="protein sequence ID" value="KXS17250.1"/>
    <property type="molecule type" value="Genomic_DNA"/>
</dbReference>